<feature type="transmembrane region" description="Helical" evidence="1">
    <location>
        <begin position="224"/>
        <end position="243"/>
    </location>
</feature>
<sequence>MNSQETGFPAFPRLVHEAQPHPMLTRGALLCGMLSLAIIASQLGPRAFLLGFAVAALPVPIYVVLVLWLDRFEPEPAKTLAQTFAWGATVAVFVALIVNSVTEEAVGGVLGPDAGELFGSLVTAPVIEEVAKGVALLLLYRELKDEFDGVIDGVVYAAMVGLGFAMIENVQYYGDAIARGDESSVLTFFLRGMMSPFAHPLFTSMFGIGLGYVRERHGQGTRWLAPLLGLLVAVLLHSLWNLAASFEGWFLALYLAVMLPAFLAVLGLIYLSLLREGRVLRQHLASLVGDGVLTGDELEALCRVRARLEASMAAWRRGGVTHWRDRREMHRIASELAFHRWRVLRGLSLGPVADAEREAEYLRRLCELCAAVRAMQAGRDAGAGGALPS</sequence>
<dbReference type="AlphaFoldDB" id="A0A6J4MBI3"/>
<accession>A0A6J4MBI3</accession>
<dbReference type="PANTHER" id="PTHR36844">
    <property type="entry name" value="PROTEASE PRSW"/>
    <property type="match status" value="1"/>
</dbReference>
<keyword evidence="1" id="KW-0472">Membrane</keyword>
<dbReference type="InterPro" id="IPR026898">
    <property type="entry name" value="PrsW"/>
</dbReference>
<feature type="transmembrane region" description="Helical" evidence="1">
    <location>
        <begin position="193"/>
        <end position="212"/>
    </location>
</feature>
<organism evidence="2">
    <name type="scientific">uncultured Gemmatimonadota bacterium</name>
    <dbReference type="NCBI Taxonomy" id="203437"/>
    <lineage>
        <taxon>Bacteria</taxon>
        <taxon>Pseudomonadati</taxon>
        <taxon>Gemmatimonadota</taxon>
        <taxon>environmental samples</taxon>
    </lineage>
</organism>
<gene>
    <name evidence="2" type="ORF">AVDCRST_MAG89-3325</name>
</gene>
<feature type="transmembrane region" description="Helical" evidence="1">
    <location>
        <begin position="153"/>
        <end position="173"/>
    </location>
</feature>
<evidence type="ECO:0000256" key="1">
    <source>
        <dbReference type="SAM" id="Phobius"/>
    </source>
</evidence>
<evidence type="ECO:0000313" key="2">
    <source>
        <dbReference type="EMBL" id="CAA9354297.1"/>
    </source>
</evidence>
<feature type="transmembrane region" description="Helical" evidence="1">
    <location>
        <begin position="47"/>
        <end position="68"/>
    </location>
</feature>
<feature type="transmembrane region" description="Helical" evidence="1">
    <location>
        <begin position="249"/>
        <end position="273"/>
    </location>
</feature>
<dbReference type="GO" id="GO:0008233">
    <property type="term" value="F:peptidase activity"/>
    <property type="evidence" value="ECO:0007669"/>
    <property type="project" value="InterPro"/>
</dbReference>
<evidence type="ECO:0008006" key="3">
    <source>
        <dbReference type="Google" id="ProtNLM"/>
    </source>
</evidence>
<feature type="transmembrane region" description="Helical" evidence="1">
    <location>
        <begin position="23"/>
        <end position="41"/>
    </location>
</feature>
<feature type="transmembrane region" description="Helical" evidence="1">
    <location>
        <begin position="80"/>
        <end position="98"/>
    </location>
</feature>
<proteinExistence type="predicted"/>
<name>A0A6J4MBI3_9BACT</name>
<reference evidence="2" key="1">
    <citation type="submission" date="2020-02" db="EMBL/GenBank/DDBJ databases">
        <authorList>
            <person name="Meier V. D."/>
        </authorList>
    </citation>
    <scope>NUCLEOTIDE SEQUENCE</scope>
    <source>
        <strain evidence="2">AVDCRST_MAG89</strain>
    </source>
</reference>
<keyword evidence="1" id="KW-0812">Transmembrane</keyword>
<dbReference type="Pfam" id="PF13367">
    <property type="entry name" value="PrsW-protease"/>
    <property type="match status" value="1"/>
</dbReference>
<keyword evidence="1" id="KW-1133">Transmembrane helix</keyword>
<protein>
    <recommendedName>
        <fullName evidence="3">Integral membrane protein</fullName>
    </recommendedName>
</protein>
<dbReference type="EMBL" id="CADCTV010000694">
    <property type="protein sequence ID" value="CAA9354297.1"/>
    <property type="molecule type" value="Genomic_DNA"/>
</dbReference>
<dbReference type="PANTHER" id="PTHR36844:SF1">
    <property type="entry name" value="PROTEASE PRSW"/>
    <property type="match status" value="1"/>
</dbReference>